<organism evidence="1 2">
    <name type="scientific">Pseudodesulfovibrio karagichevae</name>
    <dbReference type="NCBI Taxonomy" id="3239305"/>
    <lineage>
        <taxon>Bacteria</taxon>
        <taxon>Pseudomonadati</taxon>
        <taxon>Thermodesulfobacteriota</taxon>
        <taxon>Desulfovibrionia</taxon>
        <taxon>Desulfovibrionales</taxon>
        <taxon>Desulfovibrionaceae</taxon>
    </lineage>
</organism>
<comment type="caution">
    <text evidence="1">The sequence shown here is derived from an EMBL/GenBank/DDBJ whole genome shotgun (WGS) entry which is preliminary data.</text>
</comment>
<accession>A0ABV4K4W2</accession>
<dbReference type="EMBL" id="JBGLYH010000023">
    <property type="protein sequence ID" value="MEZ7197054.1"/>
    <property type="molecule type" value="Genomic_DNA"/>
</dbReference>
<protein>
    <submittedName>
        <fullName evidence="1">Uncharacterized protein</fullName>
    </submittedName>
</protein>
<gene>
    <name evidence="1" type="ORF">AB6M95_09870</name>
</gene>
<keyword evidence="2" id="KW-1185">Reference proteome</keyword>
<name>A0ABV4K4W2_9BACT</name>
<evidence type="ECO:0000313" key="2">
    <source>
        <dbReference type="Proteomes" id="UP001568698"/>
    </source>
</evidence>
<proteinExistence type="predicted"/>
<evidence type="ECO:0000313" key="1">
    <source>
        <dbReference type="EMBL" id="MEZ7197054.1"/>
    </source>
</evidence>
<reference evidence="1 2" key="1">
    <citation type="submission" date="2024-08" db="EMBL/GenBank/DDBJ databases">
        <title>Sulfate-reducing bacteria isolated from formation water of the oil field in Kazakhstan and description of Pseudodesulfovibrio sp.</title>
        <authorList>
            <person name="Bidzhieva S.K."/>
            <person name="Tourova T.P."/>
            <person name="Grouzdev D.S."/>
            <person name="Beletsky A.V."/>
            <person name="Sokolova D.S."/>
            <person name="Samigullina S.R."/>
            <person name="Poltaraus A.B."/>
            <person name="Avtukh A.N."/>
            <person name="Tereshina V.M."/>
            <person name="Zhaparov N.S."/>
            <person name="Mardanov A.V."/>
            <person name="Nazina T.N."/>
        </authorList>
    </citation>
    <scope>NUCLEOTIDE SEQUENCE [LARGE SCALE GENOMIC DNA]</scope>
    <source>
        <strain evidence="1 2">9FUS</strain>
    </source>
</reference>
<dbReference type="Proteomes" id="UP001568698">
    <property type="component" value="Unassembled WGS sequence"/>
</dbReference>
<dbReference type="RefSeq" id="WP_371386573.1">
    <property type="nucleotide sequence ID" value="NZ_JBGLYH010000023.1"/>
</dbReference>
<sequence>MHRQNFFGNFMLAVIWQVELEACIRALGIRTDVEVEGPRRSDHG</sequence>